<feature type="chain" id="PRO_5045051695" evidence="1">
    <location>
        <begin position="30"/>
        <end position="164"/>
    </location>
</feature>
<dbReference type="PROSITE" id="PS51257">
    <property type="entry name" value="PROKAR_LIPOPROTEIN"/>
    <property type="match status" value="1"/>
</dbReference>
<feature type="signal peptide" evidence="1">
    <location>
        <begin position="1"/>
        <end position="29"/>
    </location>
</feature>
<dbReference type="EMBL" id="JALKFT010000079">
    <property type="protein sequence ID" value="MCK9879119.1"/>
    <property type="molecule type" value="Genomic_DNA"/>
</dbReference>
<accession>A0ABT0K5P5</accession>
<name>A0ABT0K5P5_9ACTN</name>
<gene>
    <name evidence="2" type="ORF">MXD59_25775</name>
</gene>
<organism evidence="2 3">
    <name type="scientific">Frankia umida</name>
    <dbReference type="NCBI Taxonomy" id="573489"/>
    <lineage>
        <taxon>Bacteria</taxon>
        <taxon>Bacillati</taxon>
        <taxon>Actinomycetota</taxon>
        <taxon>Actinomycetes</taxon>
        <taxon>Frankiales</taxon>
        <taxon>Frankiaceae</taxon>
        <taxon>Frankia</taxon>
    </lineage>
</organism>
<evidence type="ECO:0000313" key="3">
    <source>
        <dbReference type="Proteomes" id="UP001201873"/>
    </source>
</evidence>
<comment type="caution">
    <text evidence="2">The sequence shown here is derived from an EMBL/GenBank/DDBJ whole genome shotgun (WGS) entry which is preliminary data.</text>
</comment>
<evidence type="ECO:0000256" key="1">
    <source>
        <dbReference type="SAM" id="SignalP"/>
    </source>
</evidence>
<keyword evidence="3" id="KW-1185">Reference proteome</keyword>
<proteinExistence type="predicted"/>
<keyword evidence="1" id="KW-0732">Signal</keyword>
<dbReference type="RefSeq" id="WP_248827163.1">
    <property type="nucleotide sequence ID" value="NZ_JALKFT010000079.1"/>
</dbReference>
<reference evidence="2 3" key="1">
    <citation type="submission" date="2022-04" db="EMBL/GenBank/DDBJ databases">
        <title>Genome diversity in the genus Frankia.</title>
        <authorList>
            <person name="Carlos-Shanley C."/>
            <person name="Hahn D."/>
        </authorList>
    </citation>
    <scope>NUCLEOTIDE SEQUENCE [LARGE SCALE GENOMIC DNA]</scope>
    <source>
        <strain evidence="2 3">Ag45/Mut15</strain>
    </source>
</reference>
<evidence type="ECO:0000313" key="2">
    <source>
        <dbReference type="EMBL" id="MCK9879119.1"/>
    </source>
</evidence>
<dbReference type="Proteomes" id="UP001201873">
    <property type="component" value="Unassembled WGS sequence"/>
</dbReference>
<protein>
    <submittedName>
        <fullName evidence="2">Uncharacterized protein</fullName>
    </submittedName>
</protein>
<sequence>MRLPRPRLAAFLATFIFLFSCLFASPALAADDRRYDIATWYRVNCSLLPCLKYYEVPLRRGYYDDGYIGGLGEKGFGKAKIEDKHEGELTWDQIRDTLLHADSVRLDRDSSTRVVFRKKYKGKCGCLIINHSTTWWARVVVEYAPSRSAPDQDPLGILTAYHEH</sequence>